<dbReference type="Proteomes" id="UP000215633">
    <property type="component" value="Unassembled WGS sequence"/>
</dbReference>
<feature type="chain" id="PRO_5013260909" description="ABC transporter substrate-binding protein" evidence="1">
    <location>
        <begin position="26"/>
        <end position="224"/>
    </location>
</feature>
<evidence type="ECO:0000313" key="2">
    <source>
        <dbReference type="EMBL" id="OZI69638.1"/>
    </source>
</evidence>
<accession>A0A261V665</accession>
<organism evidence="2 3">
    <name type="scientific">Bordetella genomosp. 2</name>
    <dbReference type="NCBI Taxonomy" id="1983456"/>
    <lineage>
        <taxon>Bacteria</taxon>
        <taxon>Pseudomonadati</taxon>
        <taxon>Pseudomonadota</taxon>
        <taxon>Betaproteobacteria</taxon>
        <taxon>Burkholderiales</taxon>
        <taxon>Alcaligenaceae</taxon>
        <taxon>Bordetella</taxon>
    </lineage>
</organism>
<gene>
    <name evidence="2" type="ORF">CAL24_22745</name>
</gene>
<evidence type="ECO:0000313" key="3">
    <source>
        <dbReference type="Proteomes" id="UP000215633"/>
    </source>
</evidence>
<protein>
    <recommendedName>
        <fullName evidence="4">ABC transporter substrate-binding protein</fullName>
    </recommendedName>
</protein>
<dbReference type="EMBL" id="NEVT01000009">
    <property type="protein sequence ID" value="OZI69638.1"/>
    <property type="molecule type" value="Genomic_DNA"/>
</dbReference>
<evidence type="ECO:0008006" key="4">
    <source>
        <dbReference type="Google" id="ProtNLM"/>
    </source>
</evidence>
<sequence>MECAPAFRGLAAALIMACTAPAVQAHPHMWIDARARIAFDPQGRIAAIQQDWQFDEMFGAYTTQGLEKGPDGSLPAETLQGMARDWMSALGEPISHYFTRATLGGQTLAFGEPRDATVRWNPQDQRLTLSFTLPLAQPVAPGAQGVRFDIYDPTYFVAYAFDAPGAVALADAPAGCAPAYQPPRELDWKTMQQLAAIPADPDALPEELFAITKGLTHRVEVACR</sequence>
<name>A0A261V665_9BORD</name>
<comment type="caution">
    <text evidence="2">The sequence shown here is derived from an EMBL/GenBank/DDBJ whole genome shotgun (WGS) entry which is preliminary data.</text>
</comment>
<dbReference type="Pfam" id="PF06226">
    <property type="entry name" value="DUF1007"/>
    <property type="match status" value="1"/>
</dbReference>
<proteinExistence type="predicted"/>
<keyword evidence="1" id="KW-0732">Signal</keyword>
<feature type="signal peptide" evidence="1">
    <location>
        <begin position="1"/>
        <end position="25"/>
    </location>
</feature>
<evidence type="ECO:0000256" key="1">
    <source>
        <dbReference type="SAM" id="SignalP"/>
    </source>
</evidence>
<dbReference type="AlphaFoldDB" id="A0A261V665"/>
<keyword evidence="3" id="KW-1185">Reference proteome</keyword>
<dbReference type="InterPro" id="IPR010412">
    <property type="entry name" value="DUF1007"/>
</dbReference>
<reference evidence="3" key="1">
    <citation type="submission" date="2017-05" db="EMBL/GenBank/DDBJ databases">
        <title>Complete and WGS of Bordetella genogroups.</title>
        <authorList>
            <person name="Spilker T."/>
            <person name="Lipuma J."/>
        </authorList>
    </citation>
    <scope>NUCLEOTIDE SEQUENCE [LARGE SCALE GENOMIC DNA]</scope>
    <source>
        <strain evidence="3">AU8256</strain>
    </source>
</reference>